<comment type="similarity">
    <text evidence="1 2">Belongs to the small heat shock protein (HSP20) family.</text>
</comment>
<proteinExistence type="inferred from homology"/>
<dbReference type="Pfam" id="PF00011">
    <property type="entry name" value="HSP20"/>
    <property type="match status" value="1"/>
</dbReference>
<sequence>MLRFDPIFRDLDRLTRQLWGTTLGTAARPALMPMDAWREADKIVVELDLPGIKADSLDVNVENDTLTVRAERPPVDDARDWLTGERPHGVFSRQLYLGTGLDADHITADYTDGVLRLTIPVAEAAKPRKIPVEAGGRKAINA</sequence>
<evidence type="ECO:0000256" key="2">
    <source>
        <dbReference type="RuleBase" id="RU003616"/>
    </source>
</evidence>
<dbReference type="Gene3D" id="2.60.40.790">
    <property type="match status" value="1"/>
</dbReference>
<dbReference type="CDD" id="cd06464">
    <property type="entry name" value="ACD_sHsps-like"/>
    <property type="match status" value="1"/>
</dbReference>
<gene>
    <name evidence="4" type="primary">hsp18_4</name>
    <name evidence="4" type="ORF">MBOT_39750</name>
</gene>
<dbReference type="EMBL" id="BLKW01000004">
    <property type="protein sequence ID" value="GFG76610.1"/>
    <property type="molecule type" value="Genomic_DNA"/>
</dbReference>
<accession>A0A7I9Y3H8</accession>
<evidence type="ECO:0000313" key="5">
    <source>
        <dbReference type="Proteomes" id="UP000465361"/>
    </source>
</evidence>
<protein>
    <submittedName>
        <fullName evidence="4">18 kDa antigen</fullName>
    </submittedName>
</protein>
<dbReference type="SUPFAM" id="SSF49764">
    <property type="entry name" value="HSP20-like chaperones"/>
    <property type="match status" value="1"/>
</dbReference>
<feature type="domain" description="SHSP" evidence="3">
    <location>
        <begin position="25"/>
        <end position="135"/>
    </location>
</feature>
<dbReference type="AlphaFoldDB" id="A0A7I9Y3H8"/>
<evidence type="ECO:0000313" key="4">
    <source>
        <dbReference type="EMBL" id="GFG76610.1"/>
    </source>
</evidence>
<keyword evidence="5" id="KW-1185">Reference proteome</keyword>
<dbReference type="InterPro" id="IPR002068">
    <property type="entry name" value="A-crystallin/Hsp20_dom"/>
</dbReference>
<dbReference type="PANTHER" id="PTHR11527">
    <property type="entry name" value="HEAT-SHOCK PROTEIN 20 FAMILY MEMBER"/>
    <property type="match status" value="1"/>
</dbReference>
<evidence type="ECO:0000256" key="1">
    <source>
        <dbReference type="PROSITE-ProRule" id="PRU00285"/>
    </source>
</evidence>
<dbReference type="InterPro" id="IPR031107">
    <property type="entry name" value="Small_HSP"/>
</dbReference>
<organism evidence="4 5">
    <name type="scientific">Mycobacterium botniense</name>
    <dbReference type="NCBI Taxonomy" id="84962"/>
    <lineage>
        <taxon>Bacteria</taxon>
        <taxon>Bacillati</taxon>
        <taxon>Actinomycetota</taxon>
        <taxon>Actinomycetes</taxon>
        <taxon>Mycobacteriales</taxon>
        <taxon>Mycobacteriaceae</taxon>
        <taxon>Mycobacterium</taxon>
    </lineage>
</organism>
<name>A0A7I9Y3H8_9MYCO</name>
<evidence type="ECO:0000259" key="3">
    <source>
        <dbReference type="PROSITE" id="PS01031"/>
    </source>
</evidence>
<dbReference type="PROSITE" id="PS01031">
    <property type="entry name" value="SHSP"/>
    <property type="match status" value="1"/>
</dbReference>
<dbReference type="InterPro" id="IPR008978">
    <property type="entry name" value="HSP20-like_chaperone"/>
</dbReference>
<reference evidence="4 5" key="1">
    <citation type="journal article" date="2019" name="Emerg. Microbes Infect.">
        <title>Comprehensive subspecies identification of 175 nontuberculous mycobacteria species based on 7547 genomic profiles.</title>
        <authorList>
            <person name="Matsumoto Y."/>
            <person name="Kinjo T."/>
            <person name="Motooka D."/>
            <person name="Nabeya D."/>
            <person name="Jung N."/>
            <person name="Uechi K."/>
            <person name="Horii T."/>
            <person name="Iida T."/>
            <person name="Fujita J."/>
            <person name="Nakamura S."/>
        </authorList>
    </citation>
    <scope>NUCLEOTIDE SEQUENCE [LARGE SCALE GENOMIC DNA]</scope>
    <source>
        <strain evidence="4 5">JCM 17322</strain>
    </source>
</reference>
<dbReference type="Proteomes" id="UP000465361">
    <property type="component" value="Unassembled WGS sequence"/>
</dbReference>
<comment type="caution">
    <text evidence="4">The sequence shown here is derived from an EMBL/GenBank/DDBJ whole genome shotgun (WGS) entry which is preliminary data.</text>
</comment>